<comment type="caution">
    <text evidence="2">The sequence shown here is derived from an EMBL/GenBank/DDBJ whole genome shotgun (WGS) entry which is preliminary data.</text>
</comment>
<accession>A0A4S4KI92</accession>
<evidence type="ECO:0000313" key="2">
    <source>
        <dbReference type="EMBL" id="THG97337.1"/>
    </source>
</evidence>
<protein>
    <submittedName>
        <fullName evidence="2">Uncharacterized protein</fullName>
    </submittedName>
</protein>
<feature type="compositionally biased region" description="Low complexity" evidence="1">
    <location>
        <begin position="550"/>
        <end position="580"/>
    </location>
</feature>
<feature type="region of interest" description="Disordered" evidence="1">
    <location>
        <begin position="126"/>
        <end position="155"/>
    </location>
</feature>
<reference evidence="2 3" key="1">
    <citation type="submission" date="2019-02" db="EMBL/GenBank/DDBJ databases">
        <title>Genome sequencing of the rare red list fungi Phlebia centrifuga.</title>
        <authorList>
            <person name="Buettner E."/>
            <person name="Kellner H."/>
        </authorList>
    </citation>
    <scope>NUCLEOTIDE SEQUENCE [LARGE SCALE GENOMIC DNA]</scope>
    <source>
        <strain evidence="2 3">DSM 108282</strain>
    </source>
</reference>
<feature type="region of interest" description="Disordered" evidence="1">
    <location>
        <begin position="248"/>
        <end position="674"/>
    </location>
</feature>
<feature type="compositionally biased region" description="Basic and acidic residues" evidence="1">
    <location>
        <begin position="587"/>
        <end position="600"/>
    </location>
</feature>
<dbReference type="Proteomes" id="UP000309038">
    <property type="component" value="Unassembled WGS sequence"/>
</dbReference>
<proteinExistence type="predicted"/>
<evidence type="ECO:0000256" key="1">
    <source>
        <dbReference type="SAM" id="MobiDB-lite"/>
    </source>
</evidence>
<dbReference type="AlphaFoldDB" id="A0A4S4KI92"/>
<feature type="compositionally biased region" description="Pro residues" evidence="1">
    <location>
        <begin position="299"/>
        <end position="311"/>
    </location>
</feature>
<sequence>MASSDHDLYGGIIPDSEDEDMFMEPLNVGSSTVAVSSIRTAEILSKQPNDSIDTSSFMGDLPLSLPPIAVLPQSPDTSPAREPTTHNAHVNASTTAHIPAARHATSSSVISAYTPAVINPISTIQTSTTCPAVPGTSKPRPKPRPRPAYKNAKTVGSVTATSSITDFPTAVNADVPQFAAPDPITHSSSIPGLNIGKESDYGTGYAPVLAERAKLRARAKLDQQKGKQPMEDIEDIIDLCSFSEDELSLLPPRPKTKQNKSNAPPKLSRKKAKLTHDLEPINSTPITIPVPTSDILIPPSSPLPPSDPPLPSTATASTHVGRPLPQALITSPPSSPLPAPPRKRKRPSASASSHNEDGKTALSTHIATNFDGPPNPPDPPLFFAGSSSLPADQAEAAPVPSSSKGSKSKNSPGKRKDRRQDDEDWEADPKPKSKARKQTHEEDEWGADAKPKAKAKAKGKKQMDEEDEWEGERSVKPKPKAKPKPKRKGKPTNQAEVVIDLPKSRKRAKRTPTDIEEDTFAEAGVRPDLAEGPKVPGKATPTAVGLSTDSSELSSLESELELGIGKNKAGNKKTTANPAKVAIKSAKASESHVSVPKDDEPGSLSKPVPSAKSKPKKRLPVPSDTEDDDTGIGIQPSPKTPRLTKGKEKELAQPVRSPTPVLGNSETPVGRTSSFKVGNFPALVLLVL</sequence>
<dbReference type="EMBL" id="SGPJ01000174">
    <property type="protein sequence ID" value="THG97337.1"/>
    <property type="molecule type" value="Genomic_DNA"/>
</dbReference>
<keyword evidence="3" id="KW-1185">Reference proteome</keyword>
<name>A0A4S4KI92_9APHY</name>
<feature type="compositionally biased region" description="Basic residues" evidence="1">
    <location>
        <begin position="476"/>
        <end position="490"/>
    </location>
</feature>
<evidence type="ECO:0000313" key="3">
    <source>
        <dbReference type="Proteomes" id="UP000309038"/>
    </source>
</evidence>
<feature type="compositionally biased region" description="Polar residues" evidence="1">
    <location>
        <begin position="662"/>
        <end position="674"/>
    </location>
</feature>
<feature type="compositionally biased region" description="Low complexity" evidence="1">
    <location>
        <begin position="400"/>
        <end position="411"/>
    </location>
</feature>
<gene>
    <name evidence="2" type="ORF">EW026_g4633</name>
</gene>
<organism evidence="2 3">
    <name type="scientific">Hermanssonia centrifuga</name>
    <dbReference type="NCBI Taxonomy" id="98765"/>
    <lineage>
        <taxon>Eukaryota</taxon>
        <taxon>Fungi</taxon>
        <taxon>Dikarya</taxon>
        <taxon>Basidiomycota</taxon>
        <taxon>Agaricomycotina</taxon>
        <taxon>Agaricomycetes</taxon>
        <taxon>Polyporales</taxon>
        <taxon>Meruliaceae</taxon>
        <taxon>Hermanssonia</taxon>
    </lineage>
</organism>